<sequence length="1060" mass="118536">MKSRLFASFKDIVKALPQKAEAQSAPVFNVFNLRDSSKALFVALMTLQNRNCNHILITGTEDEAEALRNDVLFYQNILDGSDTSDNPVLMPEQGGIESTGIRLKNILELKKGRVFIGSMDAFLSPTWRPEDLSLSILKLGKGMTISREGLAESLQSIGYRQVPLVSEKGEFSERGWVFDLYPSNMDRPLRLEFFGDELDDIKTFEIDTQRSDSQLNEAEVLPAIEKEDSPLISSFEGKTFCYLRGQVSTFDTFPDLCQMLRPDPSFITLHSLPMEGETEASTSSLAGLGLLHSERTDIYGLAGVLKRLEEKVVFVLSSESQAKRLGEVLSEGGLIAPPVSMDDISGYSGKYSITVGVLSGGLHIPGLIILTEKEIFGRRPLLKPYKASRVKKLLETIEDLKTGDYVVHREYGMGRFAGLEPLHASAYKGEAMVIEYADSARLYLPLQNIGLIQKYRAAEGVIPNLDRLGGSRWKKKKARARKKVRELAGKLISIYAQREVVDGYSFSTDTELHREFDAFFPFEETADQIRAWEEIKRDMESPRPMDRLLCGDVGYGKTEMAMRAAFKAVYDGKQVAVLVPTTILCEQHFRNFQARFSAFPLRIDFLSRFKSAAETKKTLSALSRGDIDIIIGTHGLLSRKVRFYDPGLLIIDEEHRFGVTHKERIKELKKGVDCLSMSATPIPRTLEMSLSGIREMSMIETPPEERLAIKSMITTFNESVIKKALQRELDRGGQVFFVHNRVKDIHGMGDYLLRLVPQARLAIAHGQMAGRELEDVMLRFMDGAIDLLLATAIIGSGIDIPSANTIIINRADRMGLADLYQLKGRVGRGNQRAYAYFLLPPPDMLTEDARRRIEAIEELSYLGAGLRLAMKDLEIRGAGNLLGADQSGHIHAVGFEMYMEMLQQEVAALKGMPVEEEFEPSIDLGLSAYIPEEYIQDMSIRLSIYRRLSICHSDEEVNTLAEEMTDRFGVLPEPAVALLDLIKLKVLARGLRIVSVSSTNGTAKVRFSPETPVKVEDLLNCENACRGRLHLHEEGFSIKGPWDSKAELVRSLKEIFSVLG</sequence>
<dbReference type="Pfam" id="PF03461">
    <property type="entry name" value="TRCF"/>
    <property type="match status" value="1"/>
</dbReference>
<dbReference type="AlphaFoldDB" id="A0A3B1DZ27"/>
<dbReference type="EMBL" id="UOGI01000292">
    <property type="protein sequence ID" value="VAX34317.1"/>
    <property type="molecule type" value="Genomic_DNA"/>
</dbReference>
<dbReference type="Gene3D" id="3.30.2060.10">
    <property type="entry name" value="Penicillin-binding protein 1b domain"/>
    <property type="match status" value="1"/>
</dbReference>
<dbReference type="CDD" id="cd17991">
    <property type="entry name" value="DEXHc_TRCF"/>
    <property type="match status" value="1"/>
</dbReference>
<dbReference type="PANTHER" id="PTHR47964:SF1">
    <property type="entry name" value="ATP-DEPENDENT DNA HELICASE HOMOLOG RECG, CHLOROPLASTIC"/>
    <property type="match status" value="1"/>
</dbReference>
<evidence type="ECO:0000256" key="3">
    <source>
        <dbReference type="ARBA" id="ARBA00022741"/>
    </source>
</evidence>
<dbReference type="PROSITE" id="PS51194">
    <property type="entry name" value="HELICASE_CTER"/>
    <property type="match status" value="1"/>
</dbReference>
<dbReference type="SMART" id="SM00487">
    <property type="entry name" value="DEXDc"/>
    <property type="match status" value="1"/>
</dbReference>
<keyword evidence="7" id="KW-0067">ATP-binding</keyword>
<dbReference type="Pfam" id="PF02559">
    <property type="entry name" value="CarD_TRCF_RID"/>
    <property type="match status" value="1"/>
</dbReference>
<dbReference type="Pfam" id="PF00270">
    <property type="entry name" value="DEAD"/>
    <property type="match status" value="1"/>
</dbReference>
<dbReference type="Gene3D" id="3.40.50.11180">
    <property type="match status" value="1"/>
</dbReference>
<dbReference type="InterPro" id="IPR041471">
    <property type="entry name" value="UvrB_inter"/>
</dbReference>
<dbReference type="GO" id="GO:0016787">
    <property type="term" value="F:hydrolase activity"/>
    <property type="evidence" value="ECO:0007669"/>
    <property type="project" value="UniProtKB-KW"/>
</dbReference>
<dbReference type="Gene3D" id="2.40.10.170">
    <property type="match status" value="1"/>
</dbReference>
<evidence type="ECO:0000313" key="12">
    <source>
        <dbReference type="EMBL" id="VAX34317.1"/>
    </source>
</evidence>
<feature type="domain" description="Helicase C-terminal" evidence="11">
    <location>
        <begin position="708"/>
        <end position="874"/>
    </location>
</feature>
<dbReference type="GO" id="GO:0003684">
    <property type="term" value="F:damaged DNA binding"/>
    <property type="evidence" value="ECO:0007669"/>
    <property type="project" value="InterPro"/>
</dbReference>
<keyword evidence="4" id="KW-0227">DNA damage</keyword>
<keyword evidence="2" id="KW-0963">Cytoplasm</keyword>
<dbReference type="Gene3D" id="3.90.1150.50">
    <property type="entry name" value="Transcription-repair-coupling factor, D7 domain"/>
    <property type="match status" value="1"/>
</dbReference>
<gene>
    <name evidence="12" type="ORF">MNBD_NITROSPIRAE03-1668</name>
</gene>
<dbReference type="InterPro" id="IPR004576">
    <property type="entry name" value="Mfd"/>
</dbReference>
<dbReference type="InterPro" id="IPR011545">
    <property type="entry name" value="DEAD/DEAH_box_helicase_dom"/>
</dbReference>
<dbReference type="FunFam" id="3.40.50.300:FF:000546">
    <property type="entry name" value="Transcription-repair-coupling factor"/>
    <property type="match status" value="1"/>
</dbReference>
<dbReference type="InterPro" id="IPR003711">
    <property type="entry name" value="CarD-like/TRCF_RID"/>
</dbReference>
<dbReference type="SUPFAM" id="SSF143517">
    <property type="entry name" value="TRCF domain-like"/>
    <property type="match status" value="1"/>
</dbReference>
<feature type="domain" description="Helicase ATP-binding" evidence="10">
    <location>
        <begin position="538"/>
        <end position="699"/>
    </location>
</feature>
<evidence type="ECO:0000256" key="1">
    <source>
        <dbReference type="ARBA" id="ARBA00004496"/>
    </source>
</evidence>
<evidence type="ECO:0000256" key="2">
    <source>
        <dbReference type="ARBA" id="ARBA00022490"/>
    </source>
</evidence>
<keyword evidence="6" id="KW-0347">Helicase</keyword>
<evidence type="ECO:0000256" key="9">
    <source>
        <dbReference type="ARBA" id="ARBA00023204"/>
    </source>
</evidence>
<dbReference type="SMART" id="SM00982">
    <property type="entry name" value="TRCF"/>
    <property type="match status" value="1"/>
</dbReference>
<evidence type="ECO:0000256" key="6">
    <source>
        <dbReference type="ARBA" id="ARBA00022806"/>
    </source>
</evidence>
<dbReference type="SMART" id="SM01058">
    <property type="entry name" value="CarD_TRCF"/>
    <property type="match status" value="1"/>
</dbReference>
<dbReference type="Pfam" id="PF00271">
    <property type="entry name" value="Helicase_C"/>
    <property type="match status" value="1"/>
</dbReference>
<keyword evidence="8" id="KW-0238">DNA-binding</keyword>
<dbReference type="InterPro" id="IPR037235">
    <property type="entry name" value="TRCF-like_C_D7"/>
</dbReference>
<evidence type="ECO:0000256" key="7">
    <source>
        <dbReference type="ARBA" id="ARBA00022840"/>
    </source>
</evidence>
<dbReference type="Pfam" id="PF17757">
    <property type="entry name" value="UvrB_inter"/>
    <property type="match status" value="1"/>
</dbReference>
<dbReference type="Gene3D" id="3.40.50.300">
    <property type="entry name" value="P-loop containing nucleotide triphosphate hydrolases"/>
    <property type="match status" value="2"/>
</dbReference>
<dbReference type="PANTHER" id="PTHR47964">
    <property type="entry name" value="ATP-DEPENDENT DNA HELICASE HOMOLOG RECG, CHLOROPLASTIC"/>
    <property type="match status" value="1"/>
</dbReference>
<dbReference type="InterPro" id="IPR047112">
    <property type="entry name" value="RecG/Mfd"/>
</dbReference>
<dbReference type="SMART" id="SM00490">
    <property type="entry name" value="HELICc"/>
    <property type="match status" value="1"/>
</dbReference>
<dbReference type="PROSITE" id="PS51192">
    <property type="entry name" value="HELICASE_ATP_BIND_1"/>
    <property type="match status" value="1"/>
</dbReference>
<organism evidence="12">
    <name type="scientific">hydrothermal vent metagenome</name>
    <dbReference type="NCBI Taxonomy" id="652676"/>
    <lineage>
        <taxon>unclassified sequences</taxon>
        <taxon>metagenomes</taxon>
        <taxon>ecological metagenomes</taxon>
    </lineage>
</organism>
<dbReference type="GO" id="GO:0005524">
    <property type="term" value="F:ATP binding"/>
    <property type="evidence" value="ECO:0007669"/>
    <property type="project" value="UniProtKB-KW"/>
</dbReference>
<dbReference type="HAMAP" id="MF_00969">
    <property type="entry name" value="TRCF"/>
    <property type="match status" value="1"/>
</dbReference>
<keyword evidence="3" id="KW-0547">Nucleotide-binding</keyword>
<dbReference type="GO" id="GO:0003678">
    <property type="term" value="F:DNA helicase activity"/>
    <property type="evidence" value="ECO:0007669"/>
    <property type="project" value="TreeGrafter"/>
</dbReference>
<dbReference type="InterPro" id="IPR036101">
    <property type="entry name" value="CarD-like/TRCF_RID_sf"/>
</dbReference>
<keyword evidence="5" id="KW-0378">Hydrolase</keyword>
<dbReference type="InterPro" id="IPR027417">
    <property type="entry name" value="P-loop_NTPase"/>
</dbReference>
<evidence type="ECO:0000259" key="10">
    <source>
        <dbReference type="PROSITE" id="PS51192"/>
    </source>
</evidence>
<evidence type="ECO:0000256" key="4">
    <source>
        <dbReference type="ARBA" id="ARBA00022763"/>
    </source>
</evidence>
<dbReference type="InterPro" id="IPR001650">
    <property type="entry name" value="Helicase_C-like"/>
</dbReference>
<dbReference type="SUPFAM" id="SSF141259">
    <property type="entry name" value="CarD-like"/>
    <property type="match status" value="1"/>
</dbReference>
<accession>A0A3B1DZ27</accession>
<dbReference type="NCBIfam" id="TIGR00580">
    <property type="entry name" value="mfd"/>
    <property type="match status" value="1"/>
</dbReference>
<dbReference type="InterPro" id="IPR005118">
    <property type="entry name" value="TRCF_C"/>
</dbReference>
<dbReference type="InterPro" id="IPR014001">
    <property type="entry name" value="Helicase_ATP-bd"/>
</dbReference>
<evidence type="ECO:0000256" key="8">
    <source>
        <dbReference type="ARBA" id="ARBA00023125"/>
    </source>
</evidence>
<dbReference type="GO" id="GO:0005737">
    <property type="term" value="C:cytoplasm"/>
    <property type="evidence" value="ECO:0007669"/>
    <property type="project" value="UniProtKB-SubCell"/>
</dbReference>
<evidence type="ECO:0000259" key="11">
    <source>
        <dbReference type="PROSITE" id="PS51194"/>
    </source>
</evidence>
<keyword evidence="9" id="KW-0234">DNA repair</keyword>
<reference evidence="12" key="1">
    <citation type="submission" date="2018-06" db="EMBL/GenBank/DDBJ databases">
        <authorList>
            <person name="Zhirakovskaya E."/>
        </authorList>
    </citation>
    <scope>NUCLEOTIDE SEQUENCE</scope>
</reference>
<protein>
    <submittedName>
        <fullName evidence="12">Transcription-repair coupling factor</fullName>
    </submittedName>
</protein>
<proteinExistence type="inferred from homology"/>
<dbReference type="GO" id="GO:0006281">
    <property type="term" value="P:DNA repair"/>
    <property type="evidence" value="ECO:0007669"/>
    <property type="project" value="UniProtKB-KW"/>
</dbReference>
<comment type="subcellular location">
    <subcellularLocation>
        <location evidence="1">Cytoplasm</location>
    </subcellularLocation>
</comment>
<evidence type="ECO:0000256" key="5">
    <source>
        <dbReference type="ARBA" id="ARBA00022801"/>
    </source>
</evidence>
<name>A0A3B1DZ27_9ZZZZ</name>
<dbReference type="SUPFAM" id="SSF52540">
    <property type="entry name" value="P-loop containing nucleoside triphosphate hydrolases"/>
    <property type="match status" value="4"/>
</dbReference>